<dbReference type="SUPFAM" id="SSF53901">
    <property type="entry name" value="Thiolase-like"/>
    <property type="match status" value="1"/>
</dbReference>
<evidence type="ECO:0000259" key="8">
    <source>
        <dbReference type="PROSITE" id="PS52019"/>
    </source>
</evidence>
<dbReference type="Gene3D" id="1.10.1200.10">
    <property type="entry name" value="ACP-like"/>
    <property type="match status" value="2"/>
</dbReference>
<dbReference type="SMART" id="SM00825">
    <property type="entry name" value="PKS_KS"/>
    <property type="match status" value="1"/>
</dbReference>
<sequence>MNTATGNTPLAIVGIGCLFPKAAGPGAFWANVKNGVDGITEIPASHWNPDDYFDPDPKTPDMTYARRGGFLDAVPFRPMDFGIPPRDVEATDTSQLLGLVAARQALTDAGLGNASKRLERVSVILGVTGTLELVIPLGARLGHPKWKRAMKDAGVPDDAAADAAARIAASYVPWQENSFPGLLGNVVAGRIANKLDLGGTNCVVDAACASSLSAVHLAALELQAGRSDVVVTGGIDTFNDIFMYMCFSKTPALSPTGDAKPFDADGDGTILGEGLGVVVLKRLADAERDGDTIYAVLKGIGSSSDGKGNAIYAPSAEGQRRCLRTAYSIAGVDPGTVELVEAHGTGTKVGDTVEATALVEVFGGDTSKPRPWCAVGSVKSQIGHTKAAAGAASLVKAALALYHKVLPPTLKVKQPVEPFRAADSPFYVNTVARPWLPRAEHPRRAGLSAFGFGGSNFHAVLEEYRPAKAAPDWDGGVEVVALGAATPAELAAKVESLPTEWDDFARAAEASRAAFDTSADCRLAFAAHRTRTELSKVLGAVAAKLRGEPNAASWHTPDGVHYGRGAAPGAVAVLFPGQGSQQVGMLRDLACLFPEVLESLAAANDAVPATAGVRLTDRVYPPSRFDATAAKADDDSLRDTRSAQPAIGAVSWGAWRVLSERFGLKPAAFAGHSYGELVALAAAGRLSAADLFTLSRLRGELMAKGRDGDAGAMLAVFAPAADIDAVIRRESLNVVVANRNAPAQTVLSGGTAEIERAAGAFAAARVKCARLPVAAAFHSAFVADAAGPLREALNAVELAAGAAPVFANTTAAPYPADAAAAKDLLANQLANPVAFVDEVKALAAAGVRTFVEVGPGAVLTRLVEATLADAGVGDADVFAVDATGGKRPGVLDFGNTLARLAARGVAVRLTEWEAGSRCRPPAPDSKPGLIVPLTGANHINPRPALPPRPTPHVNGKPKPSPTPARGSAMTDPTALAQALSATQQSLAALQRMQEQAASLHRQFLESQEAAQRTLQALVEQQQALLMGSIGAGVALPPLPPPVVLPPLPPLVAYAPPAPVAAPVPRPAPVPNPVVPAAPKPTGNRDRIERTLLEVVAEKTGYPVGSLDLSQGLDTDLGVDSIKRVEILSALQEKLPDAPAVKPEHLGTLHTLKDVADFLGGGTAVAPVGDDDLTRTVPVGPEKLPLIVQAEPEKPADPAADVTRVLLEVVAEKTGYPVVSLDLTQSLDTDLGVDSIKRVEILSALQEKLPDAPAVKPEHLGTLHTLQDLANFLGGRKSFPVPEAPVTARMPIVPATDGGPSTFRTPVLAAPPTELSAPLTEQVTHIHPAAAPANGRTDSPRQSAGSTEKVDRSILQLVDLDTATPRSRVPVPAGAEVWVVGEPDALTDGVAERLAAAGFAARVMGWSGPGTNKPAAPLAGLVLLAPPTPWPDNTLNRRAFDWLHAVGGRLRQTGRQSGGAVFVTVARLDGAFGLNHLSPDTDPAAGGFAGLVKTARHEWPEVNCKAIDLDPAFDGPSAAAALAEEILAAGPLEVGVTATHRGTVELARTVRRAGGQPVGLGPKDVILVTGGGRGVTAEAAVALAETFGSTLILTGRTPPPSAEPDWLVGLTAEADIKKALAARLGPDAGPKQIGEQYGKVTAQREIRRTLARIETAGAKAEYFAVDAGDERAVADLLLKVRSKYRPVSAVVHGAGVLADRRIEDLTGDDFDRVYRTKVDGLRNLLDLLAHEDLKALVLFGSMTGRFGRTGQLAYACANEVLNKTAQVEARRRPGCRVVCVNWGPWEGGMVTPGLRRQFEAEGVGLIPLADGATFLVNELSAAGRAVEVLAMGKARAGGSGTVPVPAGFGTATPAPPGSGTHSAVPNPDLALAFERALDVDTHPVLRSHVLDGRAVLPMALHLEFLAHAALHGHPGLVFHGFNDLRITAGVKLDPGDSLAVRAYAGKAARQDKLFLVPVELRGKKKDGREVIKSRAEVILVSALPKPPAADRPPAVAPYPHPMADVYRDLLFHGPDLHGIERVDGVAELAITGAATTAPPPADWLTYPLRSQWVADPLVLDASFQLMILWSRHQHGAASLPNFAGRYRQFRRHFPDGPVTVVARVTRDNGTFARADIDYLDADGQVVAQLQDYECMMTDTLNAAFTRNKLGAVKA</sequence>
<dbReference type="KEGG" id="uli:ETAA1_41130"/>
<dbReference type="Pfam" id="PF02801">
    <property type="entry name" value="Ketoacyl-synt_C"/>
    <property type="match status" value="1"/>
</dbReference>
<accession>A0A517XX97</accession>
<dbReference type="InterPro" id="IPR018201">
    <property type="entry name" value="Ketoacyl_synth_AS"/>
</dbReference>
<dbReference type="RefSeq" id="WP_145241614.1">
    <property type="nucleotide sequence ID" value="NZ_CP036273.1"/>
</dbReference>
<dbReference type="SUPFAM" id="SSF47336">
    <property type="entry name" value="ACP-like"/>
    <property type="match status" value="2"/>
</dbReference>
<dbReference type="InterPro" id="IPR042104">
    <property type="entry name" value="PKS_dehydratase_sf"/>
</dbReference>
<evidence type="ECO:0000256" key="5">
    <source>
        <dbReference type="SAM" id="MobiDB-lite"/>
    </source>
</evidence>
<evidence type="ECO:0000313" key="10">
    <source>
        <dbReference type="Proteomes" id="UP000319576"/>
    </source>
</evidence>
<gene>
    <name evidence="9" type="ORF">ETAA1_41130</name>
</gene>
<dbReference type="PROSITE" id="PS52004">
    <property type="entry name" value="KS3_2"/>
    <property type="match status" value="1"/>
</dbReference>
<feature type="domain" description="Ketosynthase family 3 (KS3)" evidence="7">
    <location>
        <begin position="7"/>
        <end position="463"/>
    </location>
</feature>
<dbReference type="InterPro" id="IPR049551">
    <property type="entry name" value="PKS_DH_C"/>
</dbReference>
<dbReference type="CDD" id="cd08953">
    <property type="entry name" value="KR_2_SDR_x"/>
    <property type="match status" value="1"/>
</dbReference>
<feature type="domain" description="Carrier" evidence="6">
    <location>
        <begin position="1196"/>
        <end position="1276"/>
    </location>
</feature>
<dbReference type="InterPro" id="IPR049900">
    <property type="entry name" value="PKS_mFAS_DH"/>
</dbReference>
<dbReference type="PROSITE" id="PS50075">
    <property type="entry name" value="CARRIER"/>
    <property type="match status" value="2"/>
</dbReference>
<feature type="active site" description="Proton acceptor; for dehydratase activity" evidence="4">
    <location>
        <position position="1887"/>
    </location>
</feature>
<dbReference type="OrthoDB" id="219272at2"/>
<reference evidence="9 10" key="1">
    <citation type="submission" date="2019-02" db="EMBL/GenBank/DDBJ databases">
        <title>Deep-cultivation of Planctomycetes and their phenomic and genomic characterization uncovers novel biology.</title>
        <authorList>
            <person name="Wiegand S."/>
            <person name="Jogler M."/>
            <person name="Boedeker C."/>
            <person name="Pinto D."/>
            <person name="Vollmers J."/>
            <person name="Rivas-Marin E."/>
            <person name="Kohn T."/>
            <person name="Peeters S.H."/>
            <person name="Heuer A."/>
            <person name="Rast P."/>
            <person name="Oberbeckmann S."/>
            <person name="Bunk B."/>
            <person name="Jeske O."/>
            <person name="Meyerdierks A."/>
            <person name="Storesund J.E."/>
            <person name="Kallscheuer N."/>
            <person name="Luecker S."/>
            <person name="Lage O.M."/>
            <person name="Pohl T."/>
            <person name="Merkel B.J."/>
            <person name="Hornburger P."/>
            <person name="Mueller R.-W."/>
            <person name="Bruemmer F."/>
            <person name="Labrenz M."/>
            <person name="Spormann A.M."/>
            <person name="Op den Camp H."/>
            <person name="Overmann J."/>
            <person name="Amann R."/>
            <person name="Jetten M.S.M."/>
            <person name="Mascher T."/>
            <person name="Medema M.H."/>
            <person name="Devos D.P."/>
            <person name="Kaster A.-K."/>
            <person name="Ovreas L."/>
            <person name="Rohde M."/>
            <person name="Galperin M.Y."/>
            <person name="Jogler C."/>
        </authorList>
    </citation>
    <scope>NUCLEOTIDE SEQUENCE [LARGE SCALE GENOMIC DNA]</scope>
    <source>
        <strain evidence="9 10">ETA_A1</strain>
    </source>
</reference>
<organism evidence="9 10">
    <name type="scientific">Urbifossiella limnaea</name>
    <dbReference type="NCBI Taxonomy" id="2528023"/>
    <lineage>
        <taxon>Bacteria</taxon>
        <taxon>Pseudomonadati</taxon>
        <taxon>Planctomycetota</taxon>
        <taxon>Planctomycetia</taxon>
        <taxon>Gemmatales</taxon>
        <taxon>Gemmataceae</taxon>
        <taxon>Urbifossiella</taxon>
    </lineage>
</organism>
<dbReference type="SUPFAM" id="SSF52151">
    <property type="entry name" value="FabD/lysophospholipase-like"/>
    <property type="match status" value="1"/>
</dbReference>
<dbReference type="InterPro" id="IPR009081">
    <property type="entry name" value="PP-bd_ACP"/>
</dbReference>
<dbReference type="Gene3D" id="3.40.50.720">
    <property type="entry name" value="NAD(P)-binding Rossmann-like Domain"/>
    <property type="match status" value="1"/>
</dbReference>
<dbReference type="InterPro" id="IPR052568">
    <property type="entry name" value="PKS-FAS_Synthase"/>
</dbReference>
<evidence type="ECO:0000256" key="2">
    <source>
        <dbReference type="ARBA" id="ARBA00022553"/>
    </source>
</evidence>
<dbReference type="Proteomes" id="UP000319576">
    <property type="component" value="Chromosome"/>
</dbReference>
<dbReference type="InterPro" id="IPR036291">
    <property type="entry name" value="NAD(P)-bd_dom_sf"/>
</dbReference>
<dbReference type="EMBL" id="CP036273">
    <property type="protein sequence ID" value="QDU22137.1"/>
    <property type="molecule type" value="Genomic_DNA"/>
</dbReference>
<dbReference type="CDD" id="cd00833">
    <property type="entry name" value="PKS"/>
    <property type="match status" value="1"/>
</dbReference>
<dbReference type="PANTHER" id="PTHR43074:SF1">
    <property type="entry name" value="BETA-KETOACYL SYNTHASE FAMILY PROTEIN-RELATED"/>
    <property type="match status" value="1"/>
</dbReference>
<dbReference type="EC" id="2.3.1.41" evidence="9"/>
<dbReference type="Gene3D" id="3.10.129.110">
    <property type="entry name" value="Polyketide synthase dehydratase"/>
    <property type="match status" value="1"/>
</dbReference>
<dbReference type="SUPFAM" id="SSF51735">
    <property type="entry name" value="NAD(P)-binding Rossmann-fold domains"/>
    <property type="match status" value="2"/>
</dbReference>
<feature type="compositionally biased region" description="Polar residues" evidence="5">
    <location>
        <begin position="1335"/>
        <end position="1345"/>
    </location>
</feature>
<proteinExistence type="predicted"/>
<keyword evidence="3 9" id="KW-0808">Transferase</keyword>
<keyword evidence="9" id="KW-0012">Acyltransferase</keyword>
<feature type="domain" description="PKS/mFAS DH" evidence="8">
    <location>
        <begin position="1854"/>
        <end position="2142"/>
    </location>
</feature>
<feature type="region of interest" description="Disordered" evidence="5">
    <location>
        <begin position="1328"/>
        <end position="1349"/>
    </location>
</feature>
<dbReference type="InterPro" id="IPR001227">
    <property type="entry name" value="Ac_transferase_dom_sf"/>
</dbReference>
<dbReference type="SMART" id="SM00827">
    <property type="entry name" value="PKS_AT"/>
    <property type="match status" value="1"/>
</dbReference>
<dbReference type="InterPro" id="IPR036736">
    <property type="entry name" value="ACP-like_sf"/>
</dbReference>
<keyword evidence="2" id="KW-0597">Phosphoprotein</keyword>
<dbReference type="InterPro" id="IPR013968">
    <property type="entry name" value="PKS_KR"/>
</dbReference>
<evidence type="ECO:0000259" key="7">
    <source>
        <dbReference type="PROSITE" id="PS52004"/>
    </source>
</evidence>
<evidence type="ECO:0000256" key="1">
    <source>
        <dbReference type="ARBA" id="ARBA00022450"/>
    </source>
</evidence>
<dbReference type="SUPFAM" id="SSF55048">
    <property type="entry name" value="Probable ACP-binding domain of malonyl-CoA ACP transacylase"/>
    <property type="match status" value="1"/>
</dbReference>
<evidence type="ECO:0000256" key="3">
    <source>
        <dbReference type="ARBA" id="ARBA00022679"/>
    </source>
</evidence>
<dbReference type="InterPro" id="IPR014030">
    <property type="entry name" value="Ketoacyl_synth_N"/>
</dbReference>
<dbReference type="SMART" id="SM00822">
    <property type="entry name" value="PKS_KR"/>
    <property type="match status" value="1"/>
</dbReference>
<dbReference type="Pfam" id="PF08659">
    <property type="entry name" value="KR"/>
    <property type="match status" value="1"/>
</dbReference>
<feature type="active site" description="Proton donor; for dehydratase activity" evidence="4">
    <location>
        <position position="2059"/>
    </location>
</feature>
<dbReference type="Pfam" id="PF00698">
    <property type="entry name" value="Acyl_transf_1"/>
    <property type="match status" value="1"/>
</dbReference>
<name>A0A517XX97_9BACT</name>
<dbReference type="InterPro" id="IPR014043">
    <property type="entry name" value="Acyl_transferase_dom"/>
</dbReference>
<dbReference type="InterPro" id="IPR020841">
    <property type="entry name" value="PKS_Beta-ketoAc_synthase_dom"/>
</dbReference>
<evidence type="ECO:0000259" key="6">
    <source>
        <dbReference type="PROSITE" id="PS50075"/>
    </source>
</evidence>
<evidence type="ECO:0000313" key="9">
    <source>
        <dbReference type="EMBL" id="QDU22137.1"/>
    </source>
</evidence>
<feature type="region of interest" description="N-terminal hotdog fold" evidence="4">
    <location>
        <begin position="1854"/>
        <end position="1983"/>
    </location>
</feature>
<dbReference type="InterPro" id="IPR016035">
    <property type="entry name" value="Acyl_Trfase/lysoPLipase"/>
</dbReference>
<dbReference type="Pfam" id="PF00109">
    <property type="entry name" value="ketoacyl-synt"/>
    <property type="match status" value="1"/>
</dbReference>
<evidence type="ECO:0000256" key="4">
    <source>
        <dbReference type="PROSITE-ProRule" id="PRU01363"/>
    </source>
</evidence>
<dbReference type="InterPro" id="IPR057326">
    <property type="entry name" value="KR_dom"/>
</dbReference>
<keyword evidence="10" id="KW-1185">Reference proteome</keyword>
<dbReference type="Gene3D" id="3.30.70.250">
    <property type="entry name" value="Malonyl-CoA ACP transacylase, ACP-binding"/>
    <property type="match status" value="1"/>
</dbReference>
<dbReference type="PROSITE" id="PS52019">
    <property type="entry name" value="PKS_MFAS_DH"/>
    <property type="match status" value="1"/>
</dbReference>
<dbReference type="InterPro" id="IPR016036">
    <property type="entry name" value="Malonyl_transacylase_ACP-bd"/>
</dbReference>
<dbReference type="Gene3D" id="3.40.47.10">
    <property type="match status" value="1"/>
</dbReference>
<keyword evidence="1" id="KW-0596">Phosphopantetheine</keyword>
<feature type="domain" description="Carrier" evidence="6">
    <location>
        <begin position="1082"/>
        <end position="1162"/>
    </location>
</feature>
<dbReference type="Gene3D" id="3.40.366.10">
    <property type="entry name" value="Malonyl-Coenzyme A Acyl Carrier Protein, domain 2"/>
    <property type="match status" value="1"/>
</dbReference>
<dbReference type="PANTHER" id="PTHR43074">
    <property type="entry name" value="OMEGA-3 POLYUNSATURATED FATTY ACID SYNTHASE PFAB-RELATED"/>
    <property type="match status" value="1"/>
</dbReference>
<feature type="region of interest" description="C-terminal hotdog fold" evidence="4">
    <location>
        <begin position="1995"/>
        <end position="2142"/>
    </location>
</feature>
<feature type="region of interest" description="Disordered" evidence="5">
    <location>
        <begin position="935"/>
        <end position="972"/>
    </location>
</feature>
<dbReference type="GO" id="GO:0006633">
    <property type="term" value="P:fatty acid biosynthetic process"/>
    <property type="evidence" value="ECO:0007669"/>
    <property type="project" value="InterPro"/>
</dbReference>
<dbReference type="Pfam" id="PF14765">
    <property type="entry name" value="PS-DH"/>
    <property type="match status" value="1"/>
</dbReference>
<dbReference type="GO" id="GO:0004315">
    <property type="term" value="F:3-oxoacyl-[acyl-carrier-protein] synthase activity"/>
    <property type="evidence" value="ECO:0007669"/>
    <property type="project" value="UniProtKB-EC"/>
</dbReference>
<dbReference type="InterPro" id="IPR014031">
    <property type="entry name" value="Ketoacyl_synth_C"/>
</dbReference>
<dbReference type="InterPro" id="IPR016039">
    <property type="entry name" value="Thiolase-like"/>
</dbReference>
<dbReference type="PROSITE" id="PS00606">
    <property type="entry name" value="KS3_1"/>
    <property type="match status" value="1"/>
</dbReference>
<protein>
    <submittedName>
        <fullName evidence="9">Phenolphthiocerol synthesis polyketide synthase type I Pks15/1</fullName>
        <ecNumber evidence="9">2.3.1.41</ecNumber>
    </submittedName>
</protein>
<dbReference type="Pfam" id="PF00550">
    <property type="entry name" value="PP-binding"/>
    <property type="match status" value="2"/>
</dbReference>